<reference evidence="4" key="1">
    <citation type="submission" date="2024-04" db="UniProtKB">
        <authorList>
            <consortium name="EnsemblMetazoa"/>
        </authorList>
    </citation>
    <scope>IDENTIFICATION</scope>
    <source>
        <strain evidence="4">EBRO</strain>
    </source>
</reference>
<proteinExistence type="predicted"/>
<evidence type="ECO:0000313" key="5">
    <source>
        <dbReference type="Proteomes" id="UP000075880"/>
    </source>
</evidence>
<dbReference type="PANTHER" id="PTHR13425">
    <property type="entry name" value="HEADCASE PROTEIN"/>
    <property type="match status" value="1"/>
</dbReference>
<sequence length="636" mass="68647">MAPRRSGGGGGGVVTVGSGQVPSQQQQQQQLHQQTTGLYDAFGWGGASGDSDHGFESSHSADGSGSEGANMTRCCVPVGECLKPKTGNLLADFGAMINVEDLRDCVRVLCSNDSCTVGQYMHRECFEHWEDEILGYLKSIGRARSWSDKQRQQNLWTKKGYDLVYKMCGCKCGRGHLKKDLDWNAPTTASMFGRALVGTGGGGGGGVGAGNGGNALGPIGSGEDESMKKKKKKNRHNQKPAALLAISTNTSGSTTTSSANSSVTSSPNNQLQLVQQHQQQQQHHHQQQQQQQQQQHGSAGVGANALSVLSNLKIADHFATCLQLSGLNNSGIIGGGNGLINNHAISAAAAAAAAAASARLRANSLSSISNGSSTPPASASSIGGSEQSISPIHNQPPSPASIAKLPLTPKSKVELYSERVRATSGANGIFSRRLDFSSFNVLPRQRINSYSIKIEDEGNHGNDETRLFILSSLAAQHKSRVACVLCEEPMLVFDRYPLVDGTFFLSPKQHAKGCIEVKYENRVQYLTSVCMACLDGVEQNRAVRCRFCVKKWDGSSLVLGTMYSYDIFAAMPCCTERLKCNNCFKLLLHPNQRLNFYSDYSRSVPCPYCTAQDNHFVKPLTYCYTKQPHQLFQHWP</sequence>
<evidence type="ECO:0008006" key="6">
    <source>
        <dbReference type="Google" id="ProtNLM"/>
    </source>
</evidence>
<keyword evidence="5" id="KW-1185">Reference proteome</keyword>
<protein>
    <recommendedName>
        <fullName evidence="6">Headcase middle domain-containing protein</fullName>
    </recommendedName>
</protein>
<dbReference type="AlphaFoldDB" id="A0AAG5CQA1"/>
<dbReference type="InterPro" id="IPR054537">
    <property type="entry name" value="HECA_N"/>
</dbReference>
<feature type="compositionally biased region" description="Low complexity" evidence="1">
    <location>
        <begin position="15"/>
        <end position="33"/>
    </location>
</feature>
<feature type="compositionally biased region" description="Basic residues" evidence="1">
    <location>
        <begin position="228"/>
        <end position="238"/>
    </location>
</feature>
<evidence type="ECO:0000259" key="2">
    <source>
        <dbReference type="Pfam" id="PF15353"/>
    </source>
</evidence>
<name>A0AAG5CQA1_ANOAO</name>
<feature type="domain" description="Headcase middle" evidence="3">
    <location>
        <begin position="422"/>
        <end position="620"/>
    </location>
</feature>
<feature type="region of interest" description="Disordered" evidence="1">
    <location>
        <begin position="50"/>
        <end position="69"/>
    </location>
</feature>
<feature type="compositionally biased region" description="Low complexity" evidence="1">
    <location>
        <begin position="247"/>
        <end position="296"/>
    </location>
</feature>
<evidence type="ECO:0000256" key="1">
    <source>
        <dbReference type="SAM" id="MobiDB-lite"/>
    </source>
</evidence>
<feature type="compositionally biased region" description="Low complexity" evidence="1">
    <location>
        <begin position="366"/>
        <end position="378"/>
    </location>
</feature>
<dbReference type="Proteomes" id="UP000075880">
    <property type="component" value="Unassembled WGS sequence"/>
</dbReference>
<dbReference type="InterPro" id="IPR031947">
    <property type="entry name" value="Headcase_mid"/>
</dbReference>
<organism evidence="4 5">
    <name type="scientific">Anopheles atroparvus</name>
    <name type="common">European mosquito</name>
    <dbReference type="NCBI Taxonomy" id="41427"/>
    <lineage>
        <taxon>Eukaryota</taxon>
        <taxon>Metazoa</taxon>
        <taxon>Ecdysozoa</taxon>
        <taxon>Arthropoda</taxon>
        <taxon>Hexapoda</taxon>
        <taxon>Insecta</taxon>
        <taxon>Pterygota</taxon>
        <taxon>Neoptera</taxon>
        <taxon>Endopterygota</taxon>
        <taxon>Diptera</taxon>
        <taxon>Nematocera</taxon>
        <taxon>Culicoidea</taxon>
        <taxon>Culicidae</taxon>
        <taxon>Anophelinae</taxon>
        <taxon>Anopheles</taxon>
    </lineage>
</organism>
<dbReference type="EnsemblMetazoa" id="ENSAATROPT000740">
    <property type="protein sequence ID" value="ENSAATROPP000704"/>
    <property type="gene ID" value="ENSAATROPG000602"/>
</dbReference>
<feature type="region of interest" description="Disordered" evidence="1">
    <location>
        <begin position="366"/>
        <end position="404"/>
    </location>
</feature>
<feature type="region of interest" description="Disordered" evidence="1">
    <location>
        <begin position="1"/>
        <end position="33"/>
    </location>
</feature>
<feature type="compositionally biased region" description="Polar residues" evidence="1">
    <location>
        <begin position="379"/>
        <end position="393"/>
    </location>
</feature>
<feature type="compositionally biased region" description="Polar residues" evidence="1">
    <location>
        <begin position="57"/>
        <end position="69"/>
    </location>
</feature>
<dbReference type="Pfam" id="PF15353">
    <property type="entry name" value="HECA_N"/>
    <property type="match status" value="1"/>
</dbReference>
<evidence type="ECO:0000313" key="4">
    <source>
        <dbReference type="EnsemblMetazoa" id="ENSAATROPP000704"/>
    </source>
</evidence>
<dbReference type="PANTHER" id="PTHR13425:SF3">
    <property type="entry name" value="HEADCASE PROTEIN HOMOLOG"/>
    <property type="match status" value="1"/>
</dbReference>
<dbReference type="InterPro" id="IPR026066">
    <property type="entry name" value="Headcase"/>
</dbReference>
<accession>A0AAG5CQA1</accession>
<evidence type="ECO:0000259" key="3">
    <source>
        <dbReference type="Pfam" id="PF16002"/>
    </source>
</evidence>
<feature type="compositionally biased region" description="Gly residues" evidence="1">
    <location>
        <begin position="1"/>
        <end position="14"/>
    </location>
</feature>
<dbReference type="Pfam" id="PF16002">
    <property type="entry name" value="Headcase"/>
    <property type="match status" value="1"/>
</dbReference>
<feature type="region of interest" description="Disordered" evidence="1">
    <location>
        <begin position="208"/>
        <end position="299"/>
    </location>
</feature>
<feature type="domain" description="Headcase N-terminal" evidence="2">
    <location>
        <begin position="73"/>
        <end position="183"/>
    </location>
</feature>